<comment type="catalytic activity">
    <reaction evidence="13">
        <text>2 bromide + 4-hydroxybenzoate + 2 NADPH + 2 O2 + 5 H(+) = 2,4-dibromophenol + CO2 + 2 NADP(+) + 4 H2O</text>
        <dbReference type="Rhea" id="RHEA:56348"/>
        <dbReference type="ChEBI" id="CHEBI:15377"/>
        <dbReference type="ChEBI" id="CHEBI:15378"/>
        <dbReference type="ChEBI" id="CHEBI:15379"/>
        <dbReference type="ChEBI" id="CHEBI:15858"/>
        <dbReference type="ChEBI" id="CHEBI:16526"/>
        <dbReference type="ChEBI" id="CHEBI:17879"/>
        <dbReference type="ChEBI" id="CHEBI:34238"/>
        <dbReference type="ChEBI" id="CHEBI:57783"/>
        <dbReference type="ChEBI" id="CHEBI:58349"/>
        <dbReference type="EC" id="1.14.19.55"/>
    </reaction>
    <physiologicalReaction direction="left-to-right" evidence="13">
        <dbReference type="Rhea" id="RHEA:56349"/>
    </physiologicalReaction>
</comment>
<dbReference type="OrthoDB" id="9790219at2"/>
<dbReference type="STRING" id="1177755.A7A08_00046"/>
<evidence type="ECO:0000256" key="14">
    <source>
        <dbReference type="ARBA" id="ARBA00066870"/>
    </source>
</evidence>
<dbReference type="InterPro" id="IPR036188">
    <property type="entry name" value="FAD/NAD-bd_sf"/>
</dbReference>
<evidence type="ECO:0000256" key="12">
    <source>
        <dbReference type="ARBA" id="ARBA00052183"/>
    </source>
</evidence>
<dbReference type="EC" id="1.14.19.55" evidence="14"/>
<evidence type="ECO:0000256" key="13">
    <source>
        <dbReference type="ARBA" id="ARBA00052260"/>
    </source>
</evidence>
<keyword evidence="18" id="KW-1185">Reference proteome</keyword>
<evidence type="ECO:0000256" key="16">
    <source>
        <dbReference type="SAM" id="MobiDB-lite"/>
    </source>
</evidence>
<evidence type="ECO:0000256" key="11">
    <source>
        <dbReference type="ARBA" id="ARBA00051726"/>
    </source>
</evidence>
<proteinExistence type="inferred from homology"/>
<evidence type="ECO:0000256" key="1">
    <source>
        <dbReference type="ARBA" id="ARBA00001974"/>
    </source>
</evidence>
<feature type="compositionally biased region" description="Polar residues" evidence="16">
    <location>
        <begin position="212"/>
        <end position="221"/>
    </location>
</feature>
<dbReference type="GO" id="GO:0050661">
    <property type="term" value="F:NADP binding"/>
    <property type="evidence" value="ECO:0007669"/>
    <property type="project" value="InterPro"/>
</dbReference>
<dbReference type="EC" id="1.14.13.148" evidence="7"/>
<dbReference type="InterPro" id="IPR050346">
    <property type="entry name" value="FMO-like"/>
</dbReference>
<dbReference type="SUPFAM" id="SSF51905">
    <property type="entry name" value="FAD/NAD(P)-binding domain"/>
    <property type="match status" value="1"/>
</dbReference>
<dbReference type="RefSeq" id="WP_069093574.1">
    <property type="nucleotide sequence ID" value="NZ_MASI01000001.1"/>
</dbReference>
<evidence type="ECO:0000256" key="4">
    <source>
        <dbReference type="ARBA" id="ARBA00022827"/>
    </source>
</evidence>
<dbReference type="Gene3D" id="3.50.50.60">
    <property type="entry name" value="FAD/NAD(P)-binding domain"/>
    <property type="match status" value="2"/>
</dbReference>
<dbReference type="AlphaFoldDB" id="A0A1E2S1L8"/>
<name>A0A1E2S1L8_9HYPH</name>
<evidence type="ECO:0000313" key="18">
    <source>
        <dbReference type="Proteomes" id="UP000095087"/>
    </source>
</evidence>
<keyword evidence="17" id="KW-0503">Monooxygenase</keyword>
<comment type="catalytic activity">
    <reaction evidence="8">
        <text>3-bromo-4-hydroxybenzoate + bromide + NADPH + O2 + 3 H(+) = 2,4-dibromophenol + CO2 + NADP(+) + 2 H2O</text>
        <dbReference type="Rhea" id="RHEA:56356"/>
        <dbReference type="ChEBI" id="CHEBI:15377"/>
        <dbReference type="ChEBI" id="CHEBI:15378"/>
        <dbReference type="ChEBI" id="CHEBI:15379"/>
        <dbReference type="ChEBI" id="CHEBI:15858"/>
        <dbReference type="ChEBI" id="CHEBI:16526"/>
        <dbReference type="ChEBI" id="CHEBI:34238"/>
        <dbReference type="ChEBI" id="CHEBI:57783"/>
        <dbReference type="ChEBI" id="CHEBI:58349"/>
        <dbReference type="ChEBI" id="CHEBI:140203"/>
    </reaction>
    <physiologicalReaction direction="left-to-right" evidence="8">
        <dbReference type="Rhea" id="RHEA:56357"/>
    </physiologicalReaction>
</comment>
<comment type="catalytic activity">
    <reaction evidence="12">
        <text>3,4-dihydroxybenzoate + 2 bromide + 2 NADPH + 2 O2 + 5 H(+) = 3,5-dibromobenzene-1,2-diol + CO2 + 2 NADP(+) + 4 H2O</text>
        <dbReference type="Rhea" id="RHEA:56368"/>
        <dbReference type="ChEBI" id="CHEBI:15377"/>
        <dbReference type="ChEBI" id="CHEBI:15378"/>
        <dbReference type="ChEBI" id="CHEBI:15379"/>
        <dbReference type="ChEBI" id="CHEBI:15858"/>
        <dbReference type="ChEBI" id="CHEBI:16526"/>
        <dbReference type="ChEBI" id="CHEBI:36241"/>
        <dbReference type="ChEBI" id="CHEBI:57783"/>
        <dbReference type="ChEBI" id="CHEBI:58349"/>
        <dbReference type="ChEBI" id="CHEBI:140214"/>
        <dbReference type="EC" id="1.14.19.55"/>
    </reaction>
    <physiologicalReaction direction="left-to-right" evidence="12">
        <dbReference type="Rhea" id="RHEA:56369"/>
    </physiologicalReaction>
</comment>
<evidence type="ECO:0000256" key="10">
    <source>
        <dbReference type="ARBA" id="ARBA00051354"/>
    </source>
</evidence>
<dbReference type="GO" id="GO:0004499">
    <property type="term" value="F:N,N-dimethylaniline monooxygenase activity"/>
    <property type="evidence" value="ECO:0007669"/>
    <property type="project" value="InterPro"/>
</dbReference>
<keyword evidence="4" id="KW-0274">FAD</keyword>
<evidence type="ECO:0000256" key="9">
    <source>
        <dbReference type="ARBA" id="ARBA00050583"/>
    </source>
</evidence>
<protein>
    <recommendedName>
        <fullName evidence="15">4-hydroxybenzoate brominase (decarboxylating)</fullName>
        <ecNumber evidence="7">1.14.13.148</ecNumber>
        <ecNumber evidence="14">1.14.19.55</ecNumber>
    </recommendedName>
</protein>
<sequence>MDTHPTMNTVLPQLVAHGRIDIKPDVTEFDGKTVRFSDGSEVEVDLVVFATGYEISLPFIDNSLVFDESGKPILFLNVFHPQYDDFFAVGLIQANGSIWRLADDQSRLIAAYLIARDKGDPKADWFAKLKREGADHKSYKGYVQSERHRLEANYFAYRRLAKRLLRKFGRFADETIRGEKLPSREERAQAVVQRREADPVGHASPDGDTASRGETVSSGRG</sequence>
<comment type="catalytic activity">
    <reaction evidence="11">
        <text>3,4-dihydroxybenzoate + bromide + NADPH + O2 + 2 H(+) = 3-bromo-4,5-dihydroxybenzoate + NADP(+) + 2 H2O</text>
        <dbReference type="Rhea" id="RHEA:56372"/>
        <dbReference type="ChEBI" id="CHEBI:15377"/>
        <dbReference type="ChEBI" id="CHEBI:15378"/>
        <dbReference type="ChEBI" id="CHEBI:15379"/>
        <dbReference type="ChEBI" id="CHEBI:15858"/>
        <dbReference type="ChEBI" id="CHEBI:36241"/>
        <dbReference type="ChEBI" id="CHEBI:57783"/>
        <dbReference type="ChEBI" id="CHEBI:58349"/>
        <dbReference type="ChEBI" id="CHEBI:140211"/>
    </reaction>
    <physiologicalReaction direction="left-to-right" evidence="11">
        <dbReference type="Rhea" id="RHEA:56373"/>
    </physiologicalReaction>
</comment>
<evidence type="ECO:0000256" key="15">
    <source>
        <dbReference type="ARBA" id="ARBA00069832"/>
    </source>
</evidence>
<evidence type="ECO:0000256" key="3">
    <source>
        <dbReference type="ARBA" id="ARBA00022630"/>
    </source>
</evidence>
<feature type="region of interest" description="Disordered" evidence="16">
    <location>
        <begin position="182"/>
        <end position="221"/>
    </location>
</feature>
<gene>
    <name evidence="17" type="ORF">A7A08_00046</name>
</gene>
<evidence type="ECO:0000313" key="17">
    <source>
        <dbReference type="EMBL" id="ODA68229.1"/>
    </source>
</evidence>
<evidence type="ECO:0000256" key="7">
    <source>
        <dbReference type="ARBA" id="ARBA00034528"/>
    </source>
</evidence>
<evidence type="ECO:0000256" key="5">
    <source>
        <dbReference type="ARBA" id="ARBA00022857"/>
    </source>
</evidence>
<dbReference type="Proteomes" id="UP000095087">
    <property type="component" value="Unassembled WGS sequence"/>
</dbReference>
<comment type="catalytic activity">
    <reaction evidence="10">
        <text>bromide + 4-hydroxybenzoate + NADPH + O2 + 2 H(+) = 3-bromo-4-hydroxybenzoate + NADP(+) + 2 H2O</text>
        <dbReference type="Rhea" id="RHEA:56352"/>
        <dbReference type="ChEBI" id="CHEBI:15377"/>
        <dbReference type="ChEBI" id="CHEBI:15378"/>
        <dbReference type="ChEBI" id="CHEBI:15379"/>
        <dbReference type="ChEBI" id="CHEBI:15858"/>
        <dbReference type="ChEBI" id="CHEBI:17879"/>
        <dbReference type="ChEBI" id="CHEBI:57783"/>
        <dbReference type="ChEBI" id="CHEBI:58349"/>
        <dbReference type="ChEBI" id="CHEBI:140203"/>
    </reaction>
    <physiologicalReaction direction="left-to-right" evidence="10">
        <dbReference type="Rhea" id="RHEA:56353"/>
    </physiologicalReaction>
</comment>
<evidence type="ECO:0000256" key="6">
    <source>
        <dbReference type="ARBA" id="ARBA00023002"/>
    </source>
</evidence>
<dbReference type="InterPro" id="IPR020946">
    <property type="entry name" value="Flavin_mOase-like"/>
</dbReference>
<dbReference type="EMBL" id="MASI01000001">
    <property type="protein sequence ID" value="ODA68229.1"/>
    <property type="molecule type" value="Genomic_DNA"/>
</dbReference>
<evidence type="ECO:0000256" key="8">
    <source>
        <dbReference type="ARBA" id="ARBA00050194"/>
    </source>
</evidence>
<dbReference type="Pfam" id="PF00743">
    <property type="entry name" value="FMO-like"/>
    <property type="match status" value="1"/>
</dbReference>
<dbReference type="FunFam" id="3.50.50.60:FF:000023">
    <property type="entry name" value="Dimethylaniline monooxygenase [N-oxide-forming]"/>
    <property type="match status" value="1"/>
</dbReference>
<keyword evidence="6" id="KW-0560">Oxidoreductase</keyword>
<comment type="caution">
    <text evidence="17">The sequence shown here is derived from an EMBL/GenBank/DDBJ whole genome shotgun (WGS) entry which is preliminary data.</text>
</comment>
<comment type="catalytic activity">
    <reaction evidence="9">
        <text>3-bromo-4,5-dihydroxybenzoate + bromide + NADPH + O2 + 3 H(+) = 3,5-dibromobenzene-1,2-diol + CO2 + NADP(+) + 2 H2O</text>
        <dbReference type="Rhea" id="RHEA:56376"/>
        <dbReference type="ChEBI" id="CHEBI:15377"/>
        <dbReference type="ChEBI" id="CHEBI:15378"/>
        <dbReference type="ChEBI" id="CHEBI:15379"/>
        <dbReference type="ChEBI" id="CHEBI:15858"/>
        <dbReference type="ChEBI" id="CHEBI:16526"/>
        <dbReference type="ChEBI" id="CHEBI:57783"/>
        <dbReference type="ChEBI" id="CHEBI:58349"/>
        <dbReference type="ChEBI" id="CHEBI:140211"/>
        <dbReference type="ChEBI" id="CHEBI:140214"/>
    </reaction>
    <physiologicalReaction direction="left-to-right" evidence="9">
        <dbReference type="Rhea" id="RHEA:56377"/>
    </physiologicalReaction>
</comment>
<reference evidence="17 18" key="1">
    <citation type="submission" date="2016-07" db="EMBL/GenBank/DDBJ databases">
        <title>Draft genome sequence of Methyloligella halotolerans C2T (VKM B-2706T=CCUG 61687T=DSM 25045T), a halotolerant polyhydroxybutyrate accumulating methylotroph.</title>
        <authorList>
            <person name="Vasilenko O.V."/>
            <person name="Doronina N.V."/>
            <person name="Poroshina M.N."/>
            <person name="Tarlachkov S.V."/>
            <person name="Trotsenko Y.A."/>
        </authorList>
    </citation>
    <scope>NUCLEOTIDE SEQUENCE [LARGE SCALE GENOMIC DNA]</scope>
    <source>
        <strain evidence="17 18">VKM B-2706</strain>
    </source>
</reference>
<dbReference type="GO" id="GO:0034899">
    <property type="term" value="F:trimethylamine monooxygenase activity"/>
    <property type="evidence" value="ECO:0007669"/>
    <property type="project" value="UniProtKB-EC"/>
</dbReference>
<organism evidence="17 18">
    <name type="scientific">Methyloligella halotolerans</name>
    <dbReference type="NCBI Taxonomy" id="1177755"/>
    <lineage>
        <taxon>Bacteria</taxon>
        <taxon>Pseudomonadati</taxon>
        <taxon>Pseudomonadota</taxon>
        <taxon>Alphaproteobacteria</taxon>
        <taxon>Hyphomicrobiales</taxon>
        <taxon>Hyphomicrobiaceae</taxon>
        <taxon>Methyloligella</taxon>
    </lineage>
</organism>
<dbReference type="GO" id="GO:0050660">
    <property type="term" value="F:flavin adenine dinucleotide binding"/>
    <property type="evidence" value="ECO:0007669"/>
    <property type="project" value="InterPro"/>
</dbReference>
<accession>A0A1E2S1L8</accession>
<comment type="similarity">
    <text evidence="2">Belongs to the FMO family.</text>
</comment>
<keyword evidence="3" id="KW-0285">Flavoprotein</keyword>
<evidence type="ECO:0000256" key="2">
    <source>
        <dbReference type="ARBA" id="ARBA00009183"/>
    </source>
</evidence>
<comment type="cofactor">
    <cofactor evidence="1">
        <name>FAD</name>
        <dbReference type="ChEBI" id="CHEBI:57692"/>
    </cofactor>
</comment>
<keyword evidence="5" id="KW-0521">NADP</keyword>
<dbReference type="PANTHER" id="PTHR23023">
    <property type="entry name" value="DIMETHYLANILINE MONOOXYGENASE"/>
    <property type="match status" value="1"/>
</dbReference>
<feature type="compositionally biased region" description="Basic and acidic residues" evidence="16">
    <location>
        <begin position="182"/>
        <end position="199"/>
    </location>
</feature>